<dbReference type="Pfam" id="PF01596">
    <property type="entry name" value="Methyltransf_3"/>
    <property type="match status" value="1"/>
</dbReference>
<dbReference type="STRING" id="1111454.HMPREF1250_2096"/>
<sequence length="196" mass="21940">MKRLLKEMETYAAANAIPILRTAEVELLRRITASAAPRRVLEIGTAIGYSALLLASRLGRGGTITTIECDAERVQLAKTYIGRSPYAVVIDVIHGDGTTLAEELDGPWDFVFLDGPKGQYVRQLRLLLPKLSPQAIVVADNIRYHDMVYMEGVLPHKHRTAVLRLREYMELISDERCFQSVVFENGDGLTVSRWKG</sequence>
<dbReference type="EMBL" id="AWXA01000008">
    <property type="protein sequence ID" value="ERT61829.1"/>
    <property type="molecule type" value="Genomic_DNA"/>
</dbReference>
<protein>
    <submittedName>
        <fullName evidence="4">O-methyltransferase</fullName>
    </submittedName>
</protein>
<keyword evidence="2 4" id="KW-0808">Transferase</keyword>
<dbReference type="InterPro" id="IPR029063">
    <property type="entry name" value="SAM-dependent_MTases_sf"/>
</dbReference>
<dbReference type="Gene3D" id="3.40.50.150">
    <property type="entry name" value="Vaccinia Virus protein VP39"/>
    <property type="match status" value="1"/>
</dbReference>
<dbReference type="CDD" id="cd02440">
    <property type="entry name" value="AdoMet_MTases"/>
    <property type="match status" value="1"/>
</dbReference>
<dbReference type="PANTHER" id="PTHR43836">
    <property type="entry name" value="CATECHOL O-METHYLTRANSFERASE 1-RELATED"/>
    <property type="match status" value="1"/>
</dbReference>
<dbReference type="OrthoDB" id="9799672at2"/>
<dbReference type="SUPFAM" id="SSF53335">
    <property type="entry name" value="S-adenosyl-L-methionine-dependent methyltransferases"/>
    <property type="match status" value="1"/>
</dbReference>
<evidence type="ECO:0000256" key="2">
    <source>
        <dbReference type="ARBA" id="ARBA00022679"/>
    </source>
</evidence>
<evidence type="ECO:0000256" key="1">
    <source>
        <dbReference type="ARBA" id="ARBA00022603"/>
    </source>
</evidence>
<dbReference type="PROSITE" id="PS51682">
    <property type="entry name" value="SAM_OMT_I"/>
    <property type="match status" value="1"/>
</dbReference>
<evidence type="ECO:0000313" key="4">
    <source>
        <dbReference type="EMBL" id="ERT61829.1"/>
    </source>
</evidence>
<dbReference type="PANTHER" id="PTHR43836:SF2">
    <property type="entry name" value="CATECHOL O-METHYLTRANSFERASE 1-RELATED"/>
    <property type="match status" value="1"/>
</dbReference>
<dbReference type="GO" id="GO:0032259">
    <property type="term" value="P:methylation"/>
    <property type="evidence" value="ECO:0007669"/>
    <property type="project" value="UniProtKB-KW"/>
</dbReference>
<comment type="caution">
    <text evidence="4">The sequence shown here is derived from an EMBL/GenBank/DDBJ whole genome shotgun (WGS) entry which is preliminary data.</text>
</comment>
<keyword evidence="3" id="KW-0949">S-adenosyl-L-methionine</keyword>
<evidence type="ECO:0000256" key="3">
    <source>
        <dbReference type="ARBA" id="ARBA00022691"/>
    </source>
</evidence>
<dbReference type="eggNOG" id="COG4122">
    <property type="taxonomic scope" value="Bacteria"/>
</dbReference>
<dbReference type="AlphaFoldDB" id="U7USF7"/>
<dbReference type="Proteomes" id="UP000017090">
    <property type="component" value="Unassembled WGS sequence"/>
</dbReference>
<reference evidence="4 5" key="1">
    <citation type="submission" date="2013-09" db="EMBL/GenBank/DDBJ databases">
        <authorList>
            <person name="Durkin A.S."/>
            <person name="Haft D.R."/>
            <person name="McCorrison J."/>
            <person name="Torralba M."/>
            <person name="Gillis M."/>
            <person name="Haft D.H."/>
            <person name="Methe B."/>
            <person name="Sutton G."/>
            <person name="Nelson K.E."/>
        </authorList>
    </citation>
    <scope>NUCLEOTIDE SEQUENCE [LARGE SCALE GENOMIC DNA]</scope>
    <source>
        <strain evidence="4 5">BV3C16-1</strain>
    </source>
</reference>
<keyword evidence="5" id="KW-1185">Reference proteome</keyword>
<keyword evidence="1 4" id="KW-0489">Methyltransferase</keyword>
<dbReference type="PATRIC" id="fig|1111454.3.peg.428"/>
<evidence type="ECO:0000313" key="5">
    <source>
        <dbReference type="Proteomes" id="UP000017090"/>
    </source>
</evidence>
<organism evidence="4 5">
    <name type="scientific">Megasphaera vaginalis</name>
    <name type="common">ex Srinivasan et al. 2021</name>
    <dbReference type="NCBI Taxonomy" id="1111454"/>
    <lineage>
        <taxon>Bacteria</taxon>
        <taxon>Bacillati</taxon>
        <taxon>Bacillota</taxon>
        <taxon>Negativicutes</taxon>
        <taxon>Veillonellales</taxon>
        <taxon>Veillonellaceae</taxon>
        <taxon>Megasphaera</taxon>
    </lineage>
</organism>
<gene>
    <name evidence="4" type="ORF">HMPREF1250_2096</name>
</gene>
<accession>U7USF7</accession>
<dbReference type="GO" id="GO:0008171">
    <property type="term" value="F:O-methyltransferase activity"/>
    <property type="evidence" value="ECO:0007669"/>
    <property type="project" value="InterPro"/>
</dbReference>
<proteinExistence type="predicted"/>
<dbReference type="InterPro" id="IPR002935">
    <property type="entry name" value="SAM_O-MeTrfase"/>
</dbReference>
<name>U7USF7_9FIRM</name>